<gene>
    <name evidence="1" type="ORF">NN4_64880</name>
</gene>
<dbReference type="AlphaFoldDB" id="A0A511MMX4"/>
<keyword evidence="2" id="KW-1185">Reference proteome</keyword>
<evidence type="ECO:0008006" key="3">
    <source>
        <dbReference type="Google" id="ProtNLM"/>
    </source>
</evidence>
<evidence type="ECO:0000313" key="1">
    <source>
        <dbReference type="EMBL" id="GEM41969.1"/>
    </source>
</evidence>
<dbReference type="EMBL" id="BJXA01000060">
    <property type="protein sequence ID" value="GEM41969.1"/>
    <property type="molecule type" value="Genomic_DNA"/>
</dbReference>
<proteinExistence type="predicted"/>
<organism evidence="1 2">
    <name type="scientific">Nocardia ninae NBRC 108245</name>
    <dbReference type="NCBI Taxonomy" id="1210091"/>
    <lineage>
        <taxon>Bacteria</taxon>
        <taxon>Bacillati</taxon>
        <taxon>Actinomycetota</taxon>
        <taxon>Actinomycetes</taxon>
        <taxon>Mycobacteriales</taxon>
        <taxon>Nocardiaceae</taxon>
        <taxon>Nocardia</taxon>
    </lineage>
</organism>
<comment type="caution">
    <text evidence="1">The sequence shown here is derived from an EMBL/GenBank/DDBJ whole genome shotgun (WGS) entry which is preliminary data.</text>
</comment>
<dbReference type="OrthoDB" id="3194844at2"/>
<dbReference type="Pfam" id="PF25310">
    <property type="entry name" value="VG15"/>
    <property type="match status" value="1"/>
</dbReference>
<evidence type="ECO:0000313" key="2">
    <source>
        <dbReference type="Proteomes" id="UP000321424"/>
    </source>
</evidence>
<dbReference type="RefSeq" id="WP_147139250.1">
    <property type="nucleotide sequence ID" value="NZ_BJXA01000060.1"/>
</dbReference>
<sequence>MSVALLDEADTFRGLMLDLTSVMMRDVNAEFRRVGHLDQDQQQRWMTSAYPEVWTPHAAVASDLAVDWYQSAAPEIAYSAVRLLLPTPQTLAGQVVWAFGQHAIRHALLAAAQRDMWAEFRRTVASNAEREVGARWARHASASACRWCQMLSTRGPVYGSKKTASKDGDSAGLLGLKQDYHKHCKCMAVPVRPGRTYEPPPHVEEWTADYERAAQLAGGARDVKSIMAAYRQMDKESS</sequence>
<dbReference type="Proteomes" id="UP000321424">
    <property type="component" value="Unassembled WGS sequence"/>
</dbReference>
<name>A0A511MMX4_9NOCA</name>
<reference evidence="1 2" key="1">
    <citation type="submission" date="2019-07" db="EMBL/GenBank/DDBJ databases">
        <title>Whole genome shotgun sequence of Nocardia ninae NBRC 108245.</title>
        <authorList>
            <person name="Hosoyama A."/>
            <person name="Uohara A."/>
            <person name="Ohji S."/>
            <person name="Ichikawa N."/>
        </authorList>
    </citation>
    <scope>NUCLEOTIDE SEQUENCE [LARGE SCALE GENOMIC DNA]</scope>
    <source>
        <strain evidence="1 2">NBRC 108245</strain>
    </source>
</reference>
<dbReference type="InterPro" id="IPR057369">
    <property type="entry name" value="VG15"/>
</dbReference>
<accession>A0A511MMX4</accession>
<protein>
    <recommendedName>
        <fullName evidence="3">Phage head morphogenesis domain-containing protein</fullName>
    </recommendedName>
</protein>